<dbReference type="InterPro" id="IPR050943">
    <property type="entry name" value="Glycosyltr_29_Sialyltrsf"/>
</dbReference>
<keyword evidence="6" id="KW-0735">Signal-anchor</keyword>
<comment type="similarity">
    <text evidence="2">Belongs to the glycosyltransferase 29 family.</text>
</comment>
<evidence type="ECO:0000313" key="13">
    <source>
        <dbReference type="RefSeq" id="XP_022103977.1"/>
    </source>
</evidence>
<evidence type="ECO:0000256" key="11">
    <source>
        <dbReference type="SAM" id="Phobius"/>
    </source>
</evidence>
<evidence type="ECO:0000256" key="5">
    <source>
        <dbReference type="ARBA" id="ARBA00022692"/>
    </source>
</evidence>
<dbReference type="Proteomes" id="UP000694845">
    <property type="component" value="Unplaced"/>
</dbReference>
<evidence type="ECO:0000256" key="4">
    <source>
        <dbReference type="ARBA" id="ARBA00022679"/>
    </source>
</evidence>
<dbReference type="GO" id="GO:0009311">
    <property type="term" value="P:oligosaccharide metabolic process"/>
    <property type="evidence" value="ECO:0007669"/>
    <property type="project" value="TreeGrafter"/>
</dbReference>
<protein>
    <submittedName>
        <fullName evidence="13">CMP-N-acetylneuraminate-poly-alpha-2, 8-sialyltransferase-like isoform X1</fullName>
    </submittedName>
</protein>
<dbReference type="PANTHER" id="PTHR11987:SF52">
    <property type="entry name" value="CMP-N-ACETYLNEURAMINATE-POLY-ALPHA-2, 8-SIALYLTRANSFERASE-LIKE ISOFORM X1"/>
    <property type="match status" value="1"/>
</dbReference>
<dbReference type="CDD" id="cd23963">
    <property type="entry name" value="GT29_ST8SIA"/>
    <property type="match status" value="1"/>
</dbReference>
<dbReference type="PANTHER" id="PTHR11987">
    <property type="entry name" value="ALPHA-2,8-SIALYLTRANSFERASE"/>
    <property type="match status" value="1"/>
</dbReference>
<organism evidence="12 13">
    <name type="scientific">Acanthaster planci</name>
    <name type="common">Crown-of-thorns starfish</name>
    <dbReference type="NCBI Taxonomy" id="133434"/>
    <lineage>
        <taxon>Eukaryota</taxon>
        <taxon>Metazoa</taxon>
        <taxon>Echinodermata</taxon>
        <taxon>Eleutherozoa</taxon>
        <taxon>Asterozoa</taxon>
        <taxon>Asteroidea</taxon>
        <taxon>Valvatacea</taxon>
        <taxon>Valvatida</taxon>
        <taxon>Acanthasteridae</taxon>
        <taxon>Acanthaster</taxon>
    </lineage>
</organism>
<keyword evidence="3" id="KW-0328">Glycosyltransferase</keyword>
<evidence type="ECO:0000256" key="8">
    <source>
        <dbReference type="ARBA" id="ARBA00023034"/>
    </source>
</evidence>
<gene>
    <name evidence="13" type="primary">LOC110986436</name>
</gene>
<evidence type="ECO:0000256" key="10">
    <source>
        <dbReference type="ARBA" id="ARBA00023180"/>
    </source>
</evidence>
<dbReference type="GeneID" id="110986436"/>
<keyword evidence="10" id="KW-0325">Glycoprotein</keyword>
<dbReference type="Gene3D" id="3.90.1480.20">
    <property type="entry name" value="Glycosyl transferase family 29"/>
    <property type="match status" value="1"/>
</dbReference>
<keyword evidence="4" id="KW-0808">Transferase</keyword>
<comment type="subcellular location">
    <subcellularLocation>
        <location evidence="1">Golgi apparatus membrane</location>
        <topology evidence="1">Single-pass type II membrane protein</topology>
    </subcellularLocation>
</comment>
<dbReference type="OMA" id="ISVAREW"/>
<evidence type="ECO:0000256" key="6">
    <source>
        <dbReference type="ARBA" id="ARBA00022968"/>
    </source>
</evidence>
<dbReference type="KEGG" id="aplc:110986436"/>
<sequence>MADMKGYSSAKLFAVVCSFAIIGLMTSFYIVEDTFVPFYKRTGPKFTELSAILMASDSTSSYAKMMKPPLETPHDLVRNVSLHCKMVCSESATGICVPLDLAIFVYRNDTPTTNMTFKFQNYNPVVSIATGSNISDNSPVLEADRCSLEEHFPGVELIPRQGSCAVVGNSGILNNSSCGDFIDSHDFVIRANMGLIKGYEVDVGRTSNLNAFNRDLMLIYGSAVGSTRNAKKRKIRNRFLNHIRTLKDSILWYPKQLFQFGGNFVSGKRYRSIINSIRKNGLLDIRFAFSWKPVHVEKEWGLRRTATLGLDMYAVARTFCANITLFGFYPFHKDQEGRDIKYHYFDDVKFNFSLHKGHSWDLEHRKLKELERQGKLTLIVRDCKPRKKT</sequence>
<dbReference type="AlphaFoldDB" id="A0A8B7ZG65"/>
<evidence type="ECO:0000313" key="12">
    <source>
        <dbReference type="Proteomes" id="UP000694845"/>
    </source>
</evidence>
<evidence type="ECO:0000256" key="7">
    <source>
        <dbReference type="ARBA" id="ARBA00022989"/>
    </source>
</evidence>
<evidence type="ECO:0000256" key="1">
    <source>
        <dbReference type="ARBA" id="ARBA00004323"/>
    </source>
</evidence>
<keyword evidence="7 11" id="KW-1133">Transmembrane helix</keyword>
<keyword evidence="5 11" id="KW-0812">Transmembrane</keyword>
<dbReference type="RefSeq" id="XP_022103977.1">
    <property type="nucleotide sequence ID" value="XM_022248285.1"/>
</dbReference>
<dbReference type="GO" id="GO:0006491">
    <property type="term" value="P:N-glycan processing"/>
    <property type="evidence" value="ECO:0007669"/>
    <property type="project" value="TreeGrafter"/>
</dbReference>
<keyword evidence="8" id="KW-0333">Golgi apparatus</keyword>
<keyword evidence="9 11" id="KW-0472">Membrane</keyword>
<evidence type="ECO:0000256" key="3">
    <source>
        <dbReference type="ARBA" id="ARBA00022676"/>
    </source>
</evidence>
<evidence type="ECO:0000256" key="9">
    <source>
        <dbReference type="ARBA" id="ARBA00023136"/>
    </source>
</evidence>
<name>A0A8B7ZG65_ACAPL</name>
<dbReference type="GO" id="GO:0003828">
    <property type="term" value="F:alpha-N-acetylneuraminate alpha-2,8-sialyltransferase activity"/>
    <property type="evidence" value="ECO:0007669"/>
    <property type="project" value="TreeGrafter"/>
</dbReference>
<accession>A0A8B7ZG65</accession>
<keyword evidence="12" id="KW-1185">Reference proteome</keyword>
<dbReference type="GO" id="GO:0000139">
    <property type="term" value="C:Golgi membrane"/>
    <property type="evidence" value="ECO:0007669"/>
    <property type="project" value="UniProtKB-SubCell"/>
</dbReference>
<reference evidence="13" key="1">
    <citation type="submission" date="2025-08" db="UniProtKB">
        <authorList>
            <consortium name="RefSeq"/>
        </authorList>
    </citation>
    <scope>IDENTIFICATION</scope>
</reference>
<dbReference type="InterPro" id="IPR038578">
    <property type="entry name" value="GT29-like_sf"/>
</dbReference>
<evidence type="ECO:0000256" key="2">
    <source>
        <dbReference type="ARBA" id="ARBA00006003"/>
    </source>
</evidence>
<dbReference type="Pfam" id="PF00777">
    <property type="entry name" value="Glyco_transf_29"/>
    <property type="match status" value="1"/>
</dbReference>
<feature type="transmembrane region" description="Helical" evidence="11">
    <location>
        <begin position="12"/>
        <end position="31"/>
    </location>
</feature>
<proteinExistence type="inferred from homology"/>
<dbReference type="OrthoDB" id="10264956at2759"/>
<dbReference type="InterPro" id="IPR001675">
    <property type="entry name" value="Glyco_trans_29"/>
</dbReference>